<dbReference type="EMBL" id="CM042061">
    <property type="protein sequence ID" value="KAI3672442.1"/>
    <property type="molecule type" value="Genomic_DNA"/>
</dbReference>
<reference evidence="2" key="1">
    <citation type="journal article" date="2022" name="Mol. Ecol. Resour.">
        <title>The genomes of chicory, endive, great burdock and yacon provide insights into Asteraceae palaeo-polyploidization history and plant inulin production.</title>
        <authorList>
            <person name="Fan W."/>
            <person name="Wang S."/>
            <person name="Wang H."/>
            <person name="Wang A."/>
            <person name="Jiang F."/>
            <person name="Liu H."/>
            <person name="Zhao H."/>
            <person name="Xu D."/>
            <person name="Zhang Y."/>
        </authorList>
    </citation>
    <scope>NUCLEOTIDE SEQUENCE [LARGE SCALE GENOMIC DNA]</scope>
    <source>
        <strain evidence="2">cv. Niubang</strain>
    </source>
</reference>
<comment type="caution">
    <text evidence="1">The sequence shown here is derived from an EMBL/GenBank/DDBJ whole genome shotgun (WGS) entry which is preliminary data.</text>
</comment>
<keyword evidence="2" id="KW-1185">Reference proteome</keyword>
<accession>A0ACB8XPE2</accession>
<evidence type="ECO:0000313" key="1">
    <source>
        <dbReference type="EMBL" id="KAI3672442.1"/>
    </source>
</evidence>
<reference evidence="1 2" key="2">
    <citation type="journal article" date="2022" name="Mol. Ecol. Resour.">
        <title>The genomes of chicory, endive, great burdock and yacon provide insights into Asteraceae paleo-polyploidization history and plant inulin production.</title>
        <authorList>
            <person name="Fan W."/>
            <person name="Wang S."/>
            <person name="Wang H."/>
            <person name="Wang A."/>
            <person name="Jiang F."/>
            <person name="Liu H."/>
            <person name="Zhao H."/>
            <person name="Xu D."/>
            <person name="Zhang Y."/>
        </authorList>
    </citation>
    <scope>NUCLEOTIDE SEQUENCE [LARGE SCALE GENOMIC DNA]</scope>
    <source>
        <strain evidence="2">cv. Niubang</strain>
    </source>
</reference>
<sequence length="230" mass="25803">MSDDLFAINGFGPYPCYCDLYFIFLLLRRKTAKNLPPGPSFLSSNLLLLSNSLSELEPIPRNPKSKYGPPITLFTDSRPSIFVGNHSLAHQVLIQIGAIFFDHPRTLVGTIQHRLLLLVGSDHFNVLGIFPRLGKILFRNRWKELLQIRSDQERVLIPLIKSRIETTNFKPQSVAVDDQIVTYVDTIITLHLPKVEATGENGGKLTDKEMVSICSEFLNVVTDTASTALQ</sequence>
<dbReference type="Proteomes" id="UP001055879">
    <property type="component" value="Linkage Group LG15"/>
</dbReference>
<evidence type="ECO:0000313" key="2">
    <source>
        <dbReference type="Proteomes" id="UP001055879"/>
    </source>
</evidence>
<proteinExistence type="predicted"/>
<gene>
    <name evidence="1" type="ORF">L6452_38530</name>
</gene>
<protein>
    <submittedName>
        <fullName evidence="1">Uncharacterized protein</fullName>
    </submittedName>
</protein>
<name>A0ACB8XPE2_ARCLA</name>
<organism evidence="1 2">
    <name type="scientific">Arctium lappa</name>
    <name type="common">Greater burdock</name>
    <name type="synonym">Lappa major</name>
    <dbReference type="NCBI Taxonomy" id="4217"/>
    <lineage>
        <taxon>Eukaryota</taxon>
        <taxon>Viridiplantae</taxon>
        <taxon>Streptophyta</taxon>
        <taxon>Embryophyta</taxon>
        <taxon>Tracheophyta</taxon>
        <taxon>Spermatophyta</taxon>
        <taxon>Magnoliopsida</taxon>
        <taxon>eudicotyledons</taxon>
        <taxon>Gunneridae</taxon>
        <taxon>Pentapetalae</taxon>
        <taxon>asterids</taxon>
        <taxon>campanulids</taxon>
        <taxon>Asterales</taxon>
        <taxon>Asteraceae</taxon>
        <taxon>Carduoideae</taxon>
        <taxon>Cardueae</taxon>
        <taxon>Arctiinae</taxon>
        <taxon>Arctium</taxon>
    </lineage>
</organism>